<feature type="disulfide bond" evidence="5">
    <location>
        <begin position="218"/>
        <end position="261"/>
    </location>
</feature>
<evidence type="ECO:0000256" key="6">
    <source>
        <dbReference type="SAM" id="Phobius"/>
    </source>
</evidence>
<feature type="domain" description="Sushi" evidence="7">
    <location>
        <begin position="672"/>
        <end position="732"/>
    </location>
</feature>
<evidence type="ECO:0000256" key="1">
    <source>
        <dbReference type="ARBA" id="ARBA00022659"/>
    </source>
</evidence>
<reference evidence="8" key="1">
    <citation type="journal article" date="2023" name="Mol. Biol. Evol.">
        <title>Third-Generation Sequencing Reveals the Adaptive Role of the Epigenome in Three Deep-Sea Polychaetes.</title>
        <authorList>
            <person name="Perez M."/>
            <person name="Aroh O."/>
            <person name="Sun Y."/>
            <person name="Lan Y."/>
            <person name="Juniper S.K."/>
            <person name="Young C.R."/>
            <person name="Angers B."/>
            <person name="Qian P.Y."/>
        </authorList>
    </citation>
    <scope>NUCLEOTIDE SEQUENCE</scope>
    <source>
        <strain evidence="8">R07B-5</strain>
    </source>
</reference>
<feature type="domain" description="Sushi" evidence="7">
    <location>
        <begin position="496"/>
        <end position="552"/>
    </location>
</feature>
<dbReference type="SUPFAM" id="SSF49785">
    <property type="entry name" value="Galactose-binding domain-like"/>
    <property type="match status" value="1"/>
</dbReference>
<keyword evidence="4" id="KW-0325">Glycoprotein</keyword>
<feature type="domain" description="Sushi" evidence="7">
    <location>
        <begin position="436"/>
        <end position="495"/>
    </location>
</feature>
<feature type="domain" description="Sushi" evidence="7">
    <location>
        <begin position="774"/>
        <end position="832"/>
    </location>
</feature>
<keyword evidence="6" id="KW-0472">Membrane</keyword>
<dbReference type="SMART" id="SM00032">
    <property type="entry name" value="CCP"/>
    <property type="match status" value="11"/>
</dbReference>
<dbReference type="InterPro" id="IPR000436">
    <property type="entry name" value="Sushi_SCR_CCP_dom"/>
</dbReference>
<accession>A0AAD9KE65</accession>
<evidence type="ECO:0000259" key="7">
    <source>
        <dbReference type="PROSITE" id="PS50923"/>
    </source>
</evidence>
<feature type="transmembrane region" description="Helical" evidence="6">
    <location>
        <begin position="930"/>
        <end position="955"/>
    </location>
</feature>
<evidence type="ECO:0000313" key="8">
    <source>
        <dbReference type="EMBL" id="KAK2169581.1"/>
    </source>
</evidence>
<keyword evidence="9" id="KW-1185">Reference proteome</keyword>
<dbReference type="Pfam" id="PF00084">
    <property type="entry name" value="Sushi"/>
    <property type="match status" value="11"/>
</dbReference>
<dbReference type="InterPro" id="IPR008979">
    <property type="entry name" value="Galactose-bd-like_sf"/>
</dbReference>
<organism evidence="8 9">
    <name type="scientific">Ridgeia piscesae</name>
    <name type="common">Tubeworm</name>
    <dbReference type="NCBI Taxonomy" id="27915"/>
    <lineage>
        <taxon>Eukaryota</taxon>
        <taxon>Metazoa</taxon>
        <taxon>Spiralia</taxon>
        <taxon>Lophotrochozoa</taxon>
        <taxon>Annelida</taxon>
        <taxon>Polychaeta</taxon>
        <taxon>Sedentaria</taxon>
        <taxon>Canalipalpata</taxon>
        <taxon>Sabellida</taxon>
        <taxon>Siboglinidae</taxon>
        <taxon>Ridgeia</taxon>
    </lineage>
</organism>
<dbReference type="Gene3D" id="2.60.120.260">
    <property type="entry name" value="Galactose-binding domain-like"/>
    <property type="match status" value="1"/>
</dbReference>
<evidence type="ECO:0000256" key="4">
    <source>
        <dbReference type="ARBA" id="ARBA00023180"/>
    </source>
</evidence>
<evidence type="ECO:0000256" key="3">
    <source>
        <dbReference type="ARBA" id="ARBA00023157"/>
    </source>
</evidence>
<comment type="caution">
    <text evidence="8">The sequence shown here is derived from an EMBL/GenBank/DDBJ whole genome shotgun (WGS) entry which is preliminary data.</text>
</comment>
<keyword evidence="6" id="KW-0812">Transmembrane</keyword>
<dbReference type="Proteomes" id="UP001209878">
    <property type="component" value="Unassembled WGS sequence"/>
</dbReference>
<evidence type="ECO:0000313" key="9">
    <source>
        <dbReference type="Proteomes" id="UP001209878"/>
    </source>
</evidence>
<keyword evidence="6" id="KW-1133">Transmembrane helix</keyword>
<keyword evidence="2" id="KW-0677">Repeat</keyword>
<evidence type="ECO:0000256" key="2">
    <source>
        <dbReference type="ARBA" id="ARBA00022737"/>
    </source>
</evidence>
<feature type="domain" description="Sushi" evidence="7">
    <location>
        <begin position="833"/>
        <end position="892"/>
    </location>
</feature>
<dbReference type="InterPro" id="IPR050350">
    <property type="entry name" value="Compl-Cell_Adhes-Reg"/>
</dbReference>
<dbReference type="AlphaFoldDB" id="A0AAD9KE65"/>
<keyword evidence="1 5" id="KW-0768">Sushi</keyword>
<sequence>MVRDTSGLDNFDVGVTDIPLAADKPPTSLATADYYICGAFVDTLPTHSRVRLPCESARGRYVFVKGGGGLAKMIICEMEVYVQPPSVLQNVALNMAAERSGPSQSGAARLATDGINNTCTVTNIELHPWWRVDLVHLYTVWHVTVSNFEQQQHITCELLSSDPHGKYTNANCTQLKMFYNDSCELECELGFMANGDPVQTCQLNGDWNSRVHCIVRLCPEVTDTVQARLLSGNSPFEPNTVLQYECNEGYELTQGYLELSCHKDGKWSGMSPNCTGITCPVLVLPNNTEVKSGDANEHVYNTVIEYRCLKGYELIFGDVSRTCQSSKTWTGDAPVCRVVSCGPPAPVANAHASMTGDAYLANITYECKPGFKREAGILCKAPPVVANTSVTTDGLRVNDTATYSCLAGFRLRAGSLTKVCNEYEQWQNVDPECIEVHCGPPIKLNFTNYLTSGGDTVGGKVMYTCIHGYERRSGSGFSRCPLSGEWTTPNLVCEEVSCGMPAPVKDAIFTTNCERRGCVANYRCDVGYVGDSKRSYCKTDGQWTPVSLSCSKIRCGDVGKGEGALVTNQTGDNYEDVVTLHCRHGYHRVTGSELRTCLGRGAWSGTPLVCAQTKCLTPANVIGAVATVGNLTVGSKVTYRHHDNYRHVGGDLVRTCREDELWTGEQPMFKEITCPEIQVNTDWHVKFVTNGVVIGSRVTYSCVDGYKTSTDDVTCECVVGGKWSCGRPTCTRQRYMDSATYTCETGFRQEGPHRKLVCSERGHWDGDEITCEVTKCPVPELPPMTTYNVTALTYLSRVTYTCRGGYKLAGGDEVRICGENGTWSGEPPTCEKVECSRPPDVVNTTWYEDKKSLRTRRVIYQCLPRYRLVSGQLWKVCGPRGNWTGQDPVCEATGEEVSIFVPEDEEPTTEAERVMASIGIKDSDKETTNITIGIIGIVMMVVPVVLLVVSDFNILKAHFKMMVRNLKEGWRNITHRGTKVEPTSRGQEYPLT</sequence>
<dbReference type="InterPro" id="IPR035976">
    <property type="entry name" value="Sushi/SCR/CCP_sf"/>
</dbReference>
<keyword evidence="3 5" id="KW-1015">Disulfide bond</keyword>
<dbReference type="PANTHER" id="PTHR19325:SF575">
    <property type="entry name" value="LOCOMOTION-RELATED PROTEIN HIKARU GENKI"/>
    <property type="match status" value="1"/>
</dbReference>
<dbReference type="PROSITE" id="PS50923">
    <property type="entry name" value="SUSHI"/>
    <property type="match status" value="10"/>
</dbReference>
<comment type="caution">
    <text evidence="5">Lacks conserved residue(s) required for the propagation of feature annotation.</text>
</comment>
<name>A0AAD9KE65_RIDPI</name>
<feature type="domain" description="Sushi" evidence="7">
    <location>
        <begin position="553"/>
        <end position="612"/>
    </location>
</feature>
<dbReference type="Gene3D" id="2.10.70.10">
    <property type="entry name" value="Complement Module, domain 1"/>
    <property type="match status" value="11"/>
</dbReference>
<proteinExistence type="predicted"/>
<protein>
    <recommendedName>
        <fullName evidence="7">Sushi domain-containing protein</fullName>
    </recommendedName>
</protein>
<feature type="domain" description="Sushi" evidence="7">
    <location>
        <begin position="277"/>
        <end position="338"/>
    </location>
</feature>
<dbReference type="PANTHER" id="PTHR19325">
    <property type="entry name" value="COMPLEMENT COMPONENT-RELATED SUSHI DOMAIN-CONTAINING"/>
    <property type="match status" value="1"/>
</dbReference>
<feature type="domain" description="Sushi" evidence="7">
    <location>
        <begin position="216"/>
        <end position="276"/>
    </location>
</feature>
<dbReference type="SUPFAM" id="SSF57535">
    <property type="entry name" value="Complement control module/SCR domain"/>
    <property type="match status" value="12"/>
</dbReference>
<feature type="domain" description="Sushi" evidence="7">
    <location>
        <begin position="377"/>
        <end position="435"/>
    </location>
</feature>
<feature type="disulfide bond" evidence="5">
    <location>
        <begin position="674"/>
        <end position="717"/>
    </location>
</feature>
<dbReference type="CDD" id="cd00033">
    <property type="entry name" value="CCP"/>
    <property type="match status" value="10"/>
</dbReference>
<gene>
    <name evidence="8" type="ORF">NP493_1184g01013</name>
</gene>
<evidence type="ECO:0000256" key="5">
    <source>
        <dbReference type="PROSITE-ProRule" id="PRU00302"/>
    </source>
</evidence>
<dbReference type="EMBL" id="JAODUO010001183">
    <property type="protein sequence ID" value="KAK2169581.1"/>
    <property type="molecule type" value="Genomic_DNA"/>
</dbReference>
<feature type="domain" description="Sushi" evidence="7">
    <location>
        <begin position="154"/>
        <end position="215"/>
    </location>
</feature>